<name>A0AAP5M924_9CYAN</name>
<gene>
    <name evidence="1" type="ORF">G7B40_019895</name>
</gene>
<dbReference type="RefSeq" id="WP_208340201.1">
    <property type="nucleotide sequence ID" value="NZ_CAWQFN010000620.1"/>
</dbReference>
<comment type="caution">
    <text evidence="1">The sequence shown here is derived from an EMBL/GenBank/DDBJ whole genome shotgun (WGS) entry which is preliminary data.</text>
</comment>
<evidence type="ECO:0000313" key="2">
    <source>
        <dbReference type="Proteomes" id="UP000667802"/>
    </source>
</evidence>
<evidence type="ECO:0000313" key="1">
    <source>
        <dbReference type="EMBL" id="MDR9896810.1"/>
    </source>
</evidence>
<keyword evidence="2" id="KW-1185">Reference proteome</keyword>
<dbReference type="AlphaFoldDB" id="A0AAP5M924"/>
<sequence>MVVLYRIPIKYLVHGYGCVQYCLNEVWSDNNARTQVAEQPSIWSEYLRFTFSVAEIGVLVAFEQKLGLRVSVSHFLSDRHIHESMFLESFAKLKLEKYRL</sequence>
<protein>
    <submittedName>
        <fullName evidence="1">Uncharacterized protein</fullName>
    </submittedName>
</protein>
<dbReference type="EMBL" id="JAALHA020000009">
    <property type="protein sequence ID" value="MDR9896810.1"/>
    <property type="molecule type" value="Genomic_DNA"/>
</dbReference>
<dbReference type="Proteomes" id="UP000667802">
    <property type="component" value="Unassembled WGS sequence"/>
</dbReference>
<organism evidence="1 2">
    <name type="scientific">Aetokthonos hydrillicola Thurmond2011</name>
    <dbReference type="NCBI Taxonomy" id="2712845"/>
    <lineage>
        <taxon>Bacteria</taxon>
        <taxon>Bacillati</taxon>
        <taxon>Cyanobacteriota</taxon>
        <taxon>Cyanophyceae</taxon>
        <taxon>Nostocales</taxon>
        <taxon>Hapalosiphonaceae</taxon>
        <taxon>Aetokthonos</taxon>
    </lineage>
</organism>
<proteinExistence type="predicted"/>
<accession>A0AAP5M924</accession>
<reference evidence="2" key="1">
    <citation type="journal article" date="2021" name="Science">
        <title>Hunting the eagle killer: A cyanobacterial neurotoxin causes vacuolar myelinopathy.</title>
        <authorList>
            <person name="Breinlinger S."/>
            <person name="Phillips T.J."/>
            <person name="Haram B.N."/>
            <person name="Mares J."/>
            <person name="Martinez Yerena J.A."/>
            <person name="Hrouzek P."/>
            <person name="Sobotka R."/>
            <person name="Henderson W.M."/>
            <person name="Schmieder P."/>
            <person name="Williams S.M."/>
            <person name="Lauderdale J.D."/>
            <person name="Wilde H.D."/>
            <person name="Gerrin W."/>
            <person name="Kust A."/>
            <person name="Washington J.W."/>
            <person name="Wagner C."/>
            <person name="Geier B."/>
            <person name="Liebeke M."/>
            <person name="Enke H."/>
            <person name="Niedermeyer T.H.J."/>
            <person name="Wilde S.B."/>
        </authorList>
    </citation>
    <scope>NUCLEOTIDE SEQUENCE [LARGE SCALE GENOMIC DNA]</scope>
    <source>
        <strain evidence="2">Thurmond2011</strain>
    </source>
</reference>